<dbReference type="eggNOG" id="ENOG502ZDN0">
    <property type="taxonomic scope" value="Bacteria"/>
</dbReference>
<keyword evidence="1" id="KW-0812">Transmembrane</keyword>
<dbReference type="KEGG" id="cwo:Cwoe_0149"/>
<keyword evidence="3" id="KW-1185">Reference proteome</keyword>
<reference evidence="3" key="2">
    <citation type="submission" date="2010-01" db="EMBL/GenBank/DDBJ databases">
        <title>The complete genome of Conexibacter woesei DSM 14684.</title>
        <authorList>
            <consortium name="US DOE Joint Genome Institute (JGI-PGF)"/>
            <person name="Lucas S."/>
            <person name="Copeland A."/>
            <person name="Lapidus A."/>
            <person name="Glavina del Rio T."/>
            <person name="Dalin E."/>
            <person name="Tice H."/>
            <person name="Bruce D."/>
            <person name="Goodwin L."/>
            <person name="Pitluck S."/>
            <person name="Kyrpides N."/>
            <person name="Mavromatis K."/>
            <person name="Ivanova N."/>
            <person name="Mikhailova N."/>
            <person name="Chertkov O."/>
            <person name="Brettin T."/>
            <person name="Detter J.C."/>
            <person name="Han C."/>
            <person name="Larimer F."/>
            <person name="Land M."/>
            <person name="Hauser L."/>
            <person name="Markowitz V."/>
            <person name="Cheng J.-F."/>
            <person name="Hugenholtz P."/>
            <person name="Woyke T."/>
            <person name="Wu D."/>
            <person name="Pukall R."/>
            <person name="Steenblock K."/>
            <person name="Schneider S."/>
            <person name="Klenk H.-P."/>
            <person name="Eisen J.A."/>
        </authorList>
    </citation>
    <scope>NUCLEOTIDE SEQUENCE [LARGE SCALE GENOMIC DNA]</scope>
    <source>
        <strain evidence="3">DSM 14684 / CIP 108061 / JCM 11494 / NBRC 100937 / ID131577</strain>
    </source>
</reference>
<dbReference type="HOGENOM" id="CLU_1501048_0_0_11"/>
<evidence type="ECO:0000313" key="3">
    <source>
        <dbReference type="Proteomes" id="UP000008229"/>
    </source>
</evidence>
<keyword evidence="1" id="KW-1133">Transmembrane helix</keyword>
<sequence length="179" mass="18217">MTTDLPPRLARLGDALEQAASADLAGASSAASAPASARARTTAGRGRRPRRIALFAAAIAIAIPGAAIAGSQLIDTDEVADSIPAGSLWLAGTEPSCTVVRENVEFHCTLGKAPSGEVLADWKGTVEPTVDASKRVNGGCRSLASDGRSWRCYIGSEAVEQRIIGAGFLGDYAPTPGAG</sequence>
<dbReference type="STRING" id="469383.Cwoe_0149"/>
<proteinExistence type="predicted"/>
<organism evidence="2 3">
    <name type="scientific">Conexibacter woesei (strain DSM 14684 / CCUG 47730 / CIP 108061 / JCM 11494 / NBRC 100937 / ID131577)</name>
    <dbReference type="NCBI Taxonomy" id="469383"/>
    <lineage>
        <taxon>Bacteria</taxon>
        <taxon>Bacillati</taxon>
        <taxon>Actinomycetota</taxon>
        <taxon>Thermoleophilia</taxon>
        <taxon>Solirubrobacterales</taxon>
        <taxon>Conexibacteraceae</taxon>
        <taxon>Conexibacter</taxon>
    </lineage>
</organism>
<feature type="transmembrane region" description="Helical" evidence="1">
    <location>
        <begin position="52"/>
        <end position="74"/>
    </location>
</feature>
<dbReference type="RefSeq" id="WP_012931638.1">
    <property type="nucleotide sequence ID" value="NC_013739.1"/>
</dbReference>
<gene>
    <name evidence="2" type="ordered locus">Cwoe_0149</name>
</gene>
<dbReference type="OrthoDB" id="5243699at2"/>
<evidence type="ECO:0000313" key="2">
    <source>
        <dbReference type="EMBL" id="ADB48585.1"/>
    </source>
</evidence>
<name>D3F507_CONWI</name>
<dbReference type="EMBL" id="CP001854">
    <property type="protein sequence ID" value="ADB48585.1"/>
    <property type="molecule type" value="Genomic_DNA"/>
</dbReference>
<reference evidence="2 3" key="1">
    <citation type="journal article" date="2010" name="Stand. Genomic Sci.">
        <title>Complete genome sequence of Conexibacter woesei type strain (ID131577).</title>
        <authorList>
            <person name="Pukall R."/>
            <person name="Lapidus A."/>
            <person name="Glavina Del Rio T."/>
            <person name="Copeland A."/>
            <person name="Tice H."/>
            <person name="Cheng J.-F."/>
            <person name="Lucas S."/>
            <person name="Chen F."/>
            <person name="Nolan M."/>
            <person name="Bruce D."/>
            <person name="Goodwin L."/>
            <person name="Pitluck S."/>
            <person name="Mavromatis K."/>
            <person name="Ivanova N."/>
            <person name="Ovchinnikova G."/>
            <person name="Pati A."/>
            <person name="Chen A."/>
            <person name="Palaniappan K."/>
            <person name="Land M."/>
            <person name="Hauser L."/>
            <person name="Chang Y.-J."/>
            <person name="Jeffries C.D."/>
            <person name="Chain P."/>
            <person name="Meincke L."/>
            <person name="Sims D."/>
            <person name="Brettin T."/>
            <person name="Detter J.C."/>
            <person name="Rohde M."/>
            <person name="Goeker M."/>
            <person name="Bristow J."/>
            <person name="Eisen J.A."/>
            <person name="Markowitz V."/>
            <person name="Kyrpides N.C."/>
            <person name="Klenk H.-P."/>
            <person name="Hugenholtz P."/>
        </authorList>
    </citation>
    <scope>NUCLEOTIDE SEQUENCE [LARGE SCALE GENOMIC DNA]</scope>
    <source>
        <strain evidence="3">DSM 14684 / CIP 108061 / JCM 11494 / NBRC 100937 / ID131577</strain>
    </source>
</reference>
<dbReference type="AlphaFoldDB" id="D3F507"/>
<protein>
    <submittedName>
        <fullName evidence="2">Uncharacterized protein</fullName>
    </submittedName>
</protein>
<keyword evidence="1" id="KW-0472">Membrane</keyword>
<evidence type="ECO:0000256" key="1">
    <source>
        <dbReference type="SAM" id="Phobius"/>
    </source>
</evidence>
<accession>D3F507</accession>
<dbReference type="Proteomes" id="UP000008229">
    <property type="component" value="Chromosome"/>
</dbReference>